<proteinExistence type="predicted"/>
<accession>A0AAE0SS36</accession>
<comment type="caution">
    <text evidence="3">The sequence shown here is derived from an EMBL/GenBank/DDBJ whole genome shotgun (WGS) entry which is preliminary data.</text>
</comment>
<organism evidence="3 4">
    <name type="scientific">Potamilus streckersoni</name>
    <dbReference type="NCBI Taxonomy" id="2493646"/>
    <lineage>
        <taxon>Eukaryota</taxon>
        <taxon>Metazoa</taxon>
        <taxon>Spiralia</taxon>
        <taxon>Lophotrochozoa</taxon>
        <taxon>Mollusca</taxon>
        <taxon>Bivalvia</taxon>
        <taxon>Autobranchia</taxon>
        <taxon>Heteroconchia</taxon>
        <taxon>Palaeoheterodonta</taxon>
        <taxon>Unionida</taxon>
        <taxon>Unionoidea</taxon>
        <taxon>Unionidae</taxon>
        <taxon>Ambleminae</taxon>
        <taxon>Lampsilini</taxon>
        <taxon>Potamilus</taxon>
    </lineage>
</organism>
<feature type="chain" id="PRO_5041911282" evidence="2">
    <location>
        <begin position="24"/>
        <end position="168"/>
    </location>
</feature>
<evidence type="ECO:0000313" key="4">
    <source>
        <dbReference type="Proteomes" id="UP001195483"/>
    </source>
</evidence>
<feature type="compositionally biased region" description="Basic and acidic residues" evidence="1">
    <location>
        <begin position="81"/>
        <end position="98"/>
    </location>
</feature>
<dbReference type="Proteomes" id="UP001195483">
    <property type="component" value="Unassembled WGS sequence"/>
</dbReference>
<gene>
    <name evidence="3" type="ORF">CHS0354_009131</name>
</gene>
<reference evidence="3" key="2">
    <citation type="journal article" date="2021" name="Genome Biol. Evol.">
        <title>Developing a high-quality reference genome for a parasitic bivalve with doubly uniparental inheritance (Bivalvia: Unionida).</title>
        <authorList>
            <person name="Smith C.H."/>
        </authorList>
    </citation>
    <scope>NUCLEOTIDE SEQUENCE</scope>
    <source>
        <strain evidence="3">CHS0354</strain>
        <tissue evidence="3">Mantle</tissue>
    </source>
</reference>
<evidence type="ECO:0000256" key="1">
    <source>
        <dbReference type="SAM" id="MobiDB-lite"/>
    </source>
</evidence>
<feature type="region of interest" description="Disordered" evidence="1">
    <location>
        <begin position="63"/>
        <end position="168"/>
    </location>
</feature>
<reference evidence="3" key="3">
    <citation type="submission" date="2023-05" db="EMBL/GenBank/DDBJ databases">
        <authorList>
            <person name="Smith C.H."/>
        </authorList>
    </citation>
    <scope>NUCLEOTIDE SEQUENCE</scope>
    <source>
        <strain evidence="3">CHS0354</strain>
        <tissue evidence="3">Mantle</tissue>
    </source>
</reference>
<name>A0AAE0SS36_9BIVA</name>
<reference evidence="3" key="1">
    <citation type="journal article" date="2021" name="Genome Biol. Evol.">
        <title>A High-Quality Reference Genome for a Parasitic Bivalve with Doubly Uniparental Inheritance (Bivalvia: Unionida).</title>
        <authorList>
            <person name="Smith C.H."/>
        </authorList>
    </citation>
    <scope>NUCLEOTIDE SEQUENCE</scope>
    <source>
        <strain evidence="3">CHS0354</strain>
    </source>
</reference>
<dbReference type="AlphaFoldDB" id="A0AAE0SS36"/>
<feature type="signal peptide" evidence="2">
    <location>
        <begin position="1"/>
        <end position="23"/>
    </location>
</feature>
<feature type="compositionally biased region" description="Polar residues" evidence="1">
    <location>
        <begin position="139"/>
        <end position="149"/>
    </location>
</feature>
<evidence type="ECO:0000256" key="2">
    <source>
        <dbReference type="SAM" id="SignalP"/>
    </source>
</evidence>
<dbReference type="EMBL" id="JAEAOA010000592">
    <property type="protein sequence ID" value="KAK3596994.1"/>
    <property type="molecule type" value="Genomic_DNA"/>
</dbReference>
<sequence>MIGRIIMNIAALLILCRITMVLAERKTLCYSSKPPRTGESVAFGPDTFWGTPLRRPNIFDIFGSSAPQQAHEDVQGNDAVHTSDETQPKEFCTDRTYEDDAETQPKGLYTDSANPDDDTTPKEIDTAEIPERLGPDGESNPSTLQQGVFSNEDESHSTDPDENTSSNV</sequence>
<feature type="compositionally biased region" description="Basic and acidic residues" evidence="1">
    <location>
        <begin position="119"/>
        <end position="135"/>
    </location>
</feature>
<keyword evidence="2" id="KW-0732">Signal</keyword>
<protein>
    <submittedName>
        <fullName evidence="3">Uncharacterized protein</fullName>
    </submittedName>
</protein>
<keyword evidence="4" id="KW-1185">Reference proteome</keyword>
<evidence type="ECO:0000313" key="3">
    <source>
        <dbReference type="EMBL" id="KAK3596994.1"/>
    </source>
</evidence>